<proteinExistence type="inferred from homology"/>
<evidence type="ECO:0000256" key="1">
    <source>
        <dbReference type="ARBA" id="ARBA00009405"/>
    </source>
</evidence>
<evidence type="ECO:0000256" key="4">
    <source>
        <dbReference type="SAM" id="MobiDB-lite"/>
    </source>
</evidence>
<evidence type="ECO:0000256" key="3">
    <source>
        <dbReference type="ARBA" id="ARBA00023239"/>
    </source>
</evidence>
<protein>
    <submittedName>
        <fullName evidence="6">Citramalate synthase</fullName>
    </submittedName>
</protein>
<dbReference type="PROSITE" id="PS50991">
    <property type="entry name" value="PYR_CT"/>
    <property type="match status" value="1"/>
</dbReference>
<dbReference type="Proteomes" id="UP000602532">
    <property type="component" value="Unassembled WGS sequence"/>
</dbReference>
<organism evidence="6 7">
    <name type="scientific">Microbacterium gallinarum</name>
    <dbReference type="NCBI Taxonomy" id="2762209"/>
    <lineage>
        <taxon>Bacteria</taxon>
        <taxon>Bacillati</taxon>
        <taxon>Actinomycetota</taxon>
        <taxon>Actinomycetes</taxon>
        <taxon>Micrococcales</taxon>
        <taxon>Microbacteriaceae</taxon>
        <taxon>Microbacterium</taxon>
    </lineage>
</organism>
<dbReference type="InterPro" id="IPR043594">
    <property type="entry name" value="HMGL"/>
</dbReference>
<dbReference type="Gene3D" id="3.20.20.70">
    <property type="entry name" value="Aldolase class I"/>
    <property type="match status" value="1"/>
</dbReference>
<dbReference type="InterPro" id="IPR000891">
    <property type="entry name" value="PYR_CT"/>
</dbReference>
<evidence type="ECO:0000313" key="7">
    <source>
        <dbReference type="Proteomes" id="UP000602532"/>
    </source>
</evidence>
<reference evidence="6 7" key="1">
    <citation type="submission" date="2020-08" db="EMBL/GenBank/DDBJ databases">
        <title>A Genomic Blueprint of the Chicken Gut Microbiome.</title>
        <authorList>
            <person name="Gilroy R."/>
            <person name="Ravi A."/>
            <person name="Getino M."/>
            <person name="Pursley I."/>
            <person name="Horton D.L."/>
            <person name="Alikhan N.-F."/>
            <person name="Baker D."/>
            <person name="Gharbi K."/>
            <person name="Hall N."/>
            <person name="Watson M."/>
            <person name="Adriaenssens E.M."/>
            <person name="Foster-Nyarko E."/>
            <person name="Jarju S."/>
            <person name="Secka A."/>
            <person name="Antonio M."/>
            <person name="Oren A."/>
            <person name="Chaudhuri R."/>
            <person name="La Ragione R.M."/>
            <person name="Hildebrand F."/>
            <person name="Pallen M.J."/>
        </authorList>
    </citation>
    <scope>NUCLEOTIDE SEQUENCE [LARGE SCALE GENOMIC DNA]</scope>
    <source>
        <strain evidence="6 7">Sa1CUA4</strain>
    </source>
</reference>
<dbReference type="PANTHER" id="PTHR42738">
    <property type="entry name" value="HYDROXYMETHYLGLUTARYL-COA LYASE"/>
    <property type="match status" value="1"/>
</dbReference>
<dbReference type="InterPro" id="IPR013785">
    <property type="entry name" value="Aldolase_TIM"/>
</dbReference>
<dbReference type="EMBL" id="JACSPM010000001">
    <property type="protein sequence ID" value="MBD8022737.1"/>
    <property type="molecule type" value="Genomic_DNA"/>
</dbReference>
<sequence>MTNGKPTVVILEEGMREGMQIESADIPASEKVRLLDALSRTGLKKIHVGSFVSPKWTPQMADVEEVIDGFTPVDGVEYTAIVLNPRGVERRAEYAHKLTMPDPSLGRTKVHLCDVFVRRNINRSQQDEIDSIARTVEAAKAGGVVTHAEISVNAAWGSNWLGPFDEDERLRLLQLQHDAWTAAGIPVTRIHIGDPMSWNTPSAMRSTLRRVRATWPDVHDYHLHLHDARGMAMLSAYVAIEELGPDDTVQIDTAIGGMGGCPYCGNGRATRMIPTEDFAHLLESEGIETGLDLAALVEAGKIAEEVVGHELWSKVTAAGPRPTGPDVYAMDMPFVETFEEAQHFRLGPSVYQGALSPWREPVSSPVRDEYDARVGAQKEMRS</sequence>
<dbReference type="PANTHER" id="PTHR42738:SF7">
    <property type="entry name" value="HYDROXYMETHYLGLUTARYL-COA LYASE"/>
    <property type="match status" value="1"/>
</dbReference>
<feature type="compositionally biased region" description="Basic and acidic residues" evidence="4">
    <location>
        <begin position="366"/>
        <end position="382"/>
    </location>
</feature>
<evidence type="ECO:0000256" key="2">
    <source>
        <dbReference type="ARBA" id="ARBA00022723"/>
    </source>
</evidence>
<dbReference type="Pfam" id="PF00682">
    <property type="entry name" value="HMGL-like"/>
    <property type="match status" value="1"/>
</dbReference>
<keyword evidence="3" id="KW-0456">Lyase</keyword>
<evidence type="ECO:0000313" key="6">
    <source>
        <dbReference type="EMBL" id="MBD8022737.1"/>
    </source>
</evidence>
<gene>
    <name evidence="6" type="ORF">H9622_03930</name>
</gene>
<name>A0ABR8X0T0_9MICO</name>
<feature type="region of interest" description="Disordered" evidence="4">
    <location>
        <begin position="357"/>
        <end position="382"/>
    </location>
</feature>
<evidence type="ECO:0000259" key="5">
    <source>
        <dbReference type="PROSITE" id="PS50991"/>
    </source>
</evidence>
<comment type="similarity">
    <text evidence="1">Belongs to the HMG-CoA lyase family.</text>
</comment>
<keyword evidence="2" id="KW-0479">Metal-binding</keyword>
<dbReference type="SUPFAM" id="SSF51569">
    <property type="entry name" value="Aldolase"/>
    <property type="match status" value="1"/>
</dbReference>
<feature type="domain" description="Pyruvate carboxyltransferase" evidence="5">
    <location>
        <begin position="8"/>
        <end position="297"/>
    </location>
</feature>
<comment type="caution">
    <text evidence="6">The sequence shown here is derived from an EMBL/GenBank/DDBJ whole genome shotgun (WGS) entry which is preliminary data.</text>
</comment>
<keyword evidence="7" id="KW-1185">Reference proteome</keyword>
<dbReference type="RefSeq" id="WP_191764422.1">
    <property type="nucleotide sequence ID" value="NZ_JACSPM010000001.1"/>
</dbReference>
<accession>A0ABR8X0T0</accession>